<accession>A0ABW6S4M7</accession>
<keyword evidence="2" id="KW-1185">Reference proteome</keyword>
<reference evidence="1 2" key="1">
    <citation type="submission" date="2024-10" db="EMBL/GenBank/DDBJ databases">
        <title>The Natural Products Discovery Center: Release of the First 8490 Sequenced Strains for Exploring Actinobacteria Biosynthetic Diversity.</title>
        <authorList>
            <person name="Kalkreuter E."/>
            <person name="Kautsar S.A."/>
            <person name="Yang D."/>
            <person name="Bader C.D."/>
            <person name="Teijaro C.N."/>
            <person name="Fluegel L."/>
            <person name="Davis C.M."/>
            <person name="Simpson J.R."/>
            <person name="Lauterbach L."/>
            <person name="Steele A.D."/>
            <person name="Gui C."/>
            <person name="Meng S."/>
            <person name="Li G."/>
            <person name="Viehrig K."/>
            <person name="Ye F."/>
            <person name="Su P."/>
            <person name="Kiefer A.F."/>
            <person name="Nichols A."/>
            <person name="Cepeda A.J."/>
            <person name="Yan W."/>
            <person name="Fan B."/>
            <person name="Jiang Y."/>
            <person name="Adhikari A."/>
            <person name="Zheng C.-J."/>
            <person name="Schuster L."/>
            <person name="Cowan T.M."/>
            <person name="Smanski M.J."/>
            <person name="Chevrette M.G."/>
            <person name="De Carvalho L.P.S."/>
            <person name="Shen B."/>
        </authorList>
    </citation>
    <scope>NUCLEOTIDE SEQUENCE [LARGE SCALE GENOMIC DNA]</scope>
    <source>
        <strain evidence="1 2">NPDC002593</strain>
    </source>
</reference>
<evidence type="ECO:0000313" key="1">
    <source>
        <dbReference type="EMBL" id="MFF3570533.1"/>
    </source>
</evidence>
<organism evidence="1 2">
    <name type="scientific">Nocardia jiangxiensis</name>
    <dbReference type="NCBI Taxonomy" id="282685"/>
    <lineage>
        <taxon>Bacteria</taxon>
        <taxon>Bacillati</taxon>
        <taxon>Actinomycetota</taxon>
        <taxon>Actinomycetes</taxon>
        <taxon>Mycobacteriales</taxon>
        <taxon>Nocardiaceae</taxon>
        <taxon>Nocardia</taxon>
    </lineage>
</organism>
<dbReference type="EMBL" id="JBIAQY010000007">
    <property type="protein sequence ID" value="MFF3570533.1"/>
    <property type="molecule type" value="Genomic_DNA"/>
</dbReference>
<dbReference type="Proteomes" id="UP001601992">
    <property type="component" value="Unassembled WGS sequence"/>
</dbReference>
<gene>
    <name evidence="1" type="ORF">ACFYXQ_22385</name>
</gene>
<sequence>MTFVESAGLHWKTRTLVDLAAGRPFIWIDDEIRDHDEIWVRGNHPGRALLHRVDGISGLLDTDFTALAEWLAAP</sequence>
<comment type="caution">
    <text evidence="1">The sequence shown here is derived from an EMBL/GenBank/DDBJ whole genome shotgun (WGS) entry which is preliminary data.</text>
</comment>
<evidence type="ECO:0000313" key="2">
    <source>
        <dbReference type="Proteomes" id="UP001601992"/>
    </source>
</evidence>
<name>A0ABW6S4M7_9NOCA</name>
<protein>
    <submittedName>
        <fullName evidence="1">Uncharacterized protein</fullName>
    </submittedName>
</protein>
<proteinExistence type="predicted"/>
<dbReference type="RefSeq" id="WP_051192940.1">
    <property type="nucleotide sequence ID" value="NZ_JBIAQY010000007.1"/>
</dbReference>